<dbReference type="GO" id="GO:0030170">
    <property type="term" value="F:pyridoxal phosphate binding"/>
    <property type="evidence" value="ECO:0007669"/>
    <property type="project" value="InterPro"/>
</dbReference>
<comment type="catalytic activity">
    <reaction evidence="9 12">
        <text>D-alanine + 2-oxoglutarate = D-glutamate + pyruvate</text>
        <dbReference type="Rhea" id="RHEA:15869"/>
        <dbReference type="ChEBI" id="CHEBI:15361"/>
        <dbReference type="ChEBI" id="CHEBI:16810"/>
        <dbReference type="ChEBI" id="CHEBI:29986"/>
        <dbReference type="ChEBI" id="CHEBI:57416"/>
        <dbReference type="EC" id="2.6.1.21"/>
    </reaction>
</comment>
<comment type="similarity">
    <text evidence="2 10">Belongs to the class-IV pyridoxal-phosphate-dependent aminotransferase family.</text>
</comment>
<dbReference type="EMBL" id="FNDU01000001">
    <property type="protein sequence ID" value="SDH34627.1"/>
    <property type="molecule type" value="Genomic_DNA"/>
</dbReference>
<evidence type="ECO:0000256" key="4">
    <source>
        <dbReference type="ARBA" id="ARBA00012874"/>
    </source>
</evidence>
<proteinExistence type="inferred from homology"/>
<evidence type="ECO:0000256" key="5">
    <source>
        <dbReference type="ARBA" id="ARBA00021779"/>
    </source>
</evidence>
<dbReference type="InterPro" id="IPR005784">
    <property type="entry name" value="D_amino_transT"/>
</dbReference>
<evidence type="ECO:0000256" key="11">
    <source>
        <dbReference type="RuleBase" id="RU004516"/>
    </source>
</evidence>
<dbReference type="InterPro" id="IPR050571">
    <property type="entry name" value="Class-IV_PLP-Dep_Aminotrnsfr"/>
</dbReference>
<name>A0A1G8BN24_9BACI</name>
<evidence type="ECO:0000313" key="13">
    <source>
        <dbReference type="EMBL" id="SDH34627.1"/>
    </source>
</evidence>
<keyword evidence="14" id="KW-1185">Reference proteome</keyword>
<evidence type="ECO:0000313" key="14">
    <source>
        <dbReference type="Proteomes" id="UP000199017"/>
    </source>
</evidence>
<dbReference type="Proteomes" id="UP000199017">
    <property type="component" value="Unassembled WGS sequence"/>
</dbReference>
<gene>
    <name evidence="13" type="ORF">SAMN05216352_10126</name>
</gene>
<keyword evidence="8 11" id="KW-0663">Pyridoxal phosphate</keyword>
<dbReference type="Pfam" id="PF01063">
    <property type="entry name" value="Aminotran_4"/>
    <property type="match status" value="1"/>
</dbReference>
<dbReference type="Gene3D" id="3.30.470.10">
    <property type="match status" value="1"/>
</dbReference>
<evidence type="ECO:0000256" key="7">
    <source>
        <dbReference type="ARBA" id="ARBA00022679"/>
    </source>
</evidence>
<dbReference type="PANTHER" id="PTHR42743">
    <property type="entry name" value="AMINO-ACID AMINOTRANSFERASE"/>
    <property type="match status" value="1"/>
</dbReference>
<keyword evidence="6 13" id="KW-0032">Aminotransferase</keyword>
<protein>
    <recommendedName>
        <fullName evidence="5 12">D-alanine aminotransferase</fullName>
        <ecNumber evidence="4 12">2.6.1.21</ecNumber>
    </recommendedName>
</protein>
<dbReference type="SUPFAM" id="SSF56752">
    <property type="entry name" value="D-aminoacid aminotransferase-like PLP-dependent enzymes"/>
    <property type="match status" value="1"/>
</dbReference>
<keyword evidence="7 13" id="KW-0808">Transferase</keyword>
<dbReference type="GO" id="GO:0046394">
    <property type="term" value="P:carboxylic acid biosynthetic process"/>
    <property type="evidence" value="ECO:0007669"/>
    <property type="project" value="UniProtKB-ARBA"/>
</dbReference>
<dbReference type="OrthoDB" id="9805628at2"/>
<evidence type="ECO:0000256" key="6">
    <source>
        <dbReference type="ARBA" id="ARBA00022576"/>
    </source>
</evidence>
<dbReference type="PROSITE" id="PS00770">
    <property type="entry name" value="AA_TRANSFER_CLASS_4"/>
    <property type="match status" value="1"/>
</dbReference>
<dbReference type="InterPro" id="IPR043131">
    <property type="entry name" value="BCAT-like_N"/>
</dbReference>
<evidence type="ECO:0000256" key="10">
    <source>
        <dbReference type="RuleBase" id="RU004106"/>
    </source>
</evidence>
<dbReference type="CDD" id="cd01558">
    <property type="entry name" value="D-AAT_like"/>
    <property type="match status" value="1"/>
</dbReference>
<dbReference type="GO" id="GO:0008652">
    <property type="term" value="P:amino acid biosynthetic process"/>
    <property type="evidence" value="ECO:0007669"/>
    <property type="project" value="UniProtKB-ARBA"/>
</dbReference>
<dbReference type="PANTHER" id="PTHR42743:SF10">
    <property type="entry name" value="D-ALANINE AMINOTRANSFERASE"/>
    <property type="match status" value="1"/>
</dbReference>
<evidence type="ECO:0000256" key="2">
    <source>
        <dbReference type="ARBA" id="ARBA00009320"/>
    </source>
</evidence>
<dbReference type="InterPro" id="IPR018300">
    <property type="entry name" value="Aminotrans_IV_CS"/>
</dbReference>
<dbReference type="Gene3D" id="3.20.10.10">
    <property type="entry name" value="D-amino Acid Aminotransferase, subunit A, domain 2"/>
    <property type="match status" value="1"/>
</dbReference>
<dbReference type="InterPro" id="IPR001544">
    <property type="entry name" value="Aminotrans_IV"/>
</dbReference>
<dbReference type="NCBIfam" id="TIGR01121">
    <property type="entry name" value="D_amino_aminoT"/>
    <property type="match status" value="1"/>
</dbReference>
<organism evidence="13 14">
    <name type="scientific">Alteribacillus bidgolensis</name>
    <dbReference type="NCBI Taxonomy" id="930129"/>
    <lineage>
        <taxon>Bacteria</taxon>
        <taxon>Bacillati</taxon>
        <taxon>Bacillota</taxon>
        <taxon>Bacilli</taxon>
        <taxon>Bacillales</taxon>
        <taxon>Bacillaceae</taxon>
        <taxon>Alteribacillus</taxon>
    </lineage>
</organism>
<evidence type="ECO:0000256" key="1">
    <source>
        <dbReference type="ARBA" id="ARBA00001933"/>
    </source>
</evidence>
<dbReference type="STRING" id="930129.SAMN05216352_10126"/>
<evidence type="ECO:0000256" key="3">
    <source>
        <dbReference type="ARBA" id="ARBA00011738"/>
    </source>
</evidence>
<sequence>MEYVWLKDKIISRHDAYVHFDDRGYYFGDGIYEVIRVYDGLPFLFDEHFERFLRSAKELDMPLPYSITTLKENIRHLLQKNDIKNGYVYIQMTRGEQIRDHLYSRDIIPVITAFTKEAEIPVTKQTNGISLLATEDIRWLRCDIKTINLLGNVMAKRRAEDYYCDEALQHRGDIVTEGSSSNIFIVKKGVIYTHPANHYILNGITRQHVFNLAQEEKIPIFEEAFSLEETINADEIFVTSTTLEIMPVINIKGSIETSLQPGTITRKLQQAFKEHTHAG</sequence>
<evidence type="ECO:0000256" key="12">
    <source>
        <dbReference type="RuleBase" id="RU004520"/>
    </source>
</evidence>
<evidence type="ECO:0000256" key="8">
    <source>
        <dbReference type="ARBA" id="ARBA00022898"/>
    </source>
</evidence>
<dbReference type="InterPro" id="IPR043132">
    <property type="entry name" value="BCAT-like_C"/>
</dbReference>
<dbReference type="GO" id="GO:0005829">
    <property type="term" value="C:cytosol"/>
    <property type="evidence" value="ECO:0007669"/>
    <property type="project" value="TreeGrafter"/>
</dbReference>
<comment type="subunit">
    <text evidence="3">Homodimer.</text>
</comment>
<dbReference type="RefSeq" id="WP_091579231.1">
    <property type="nucleotide sequence ID" value="NZ_FNDU01000001.1"/>
</dbReference>
<dbReference type="GO" id="GO:0047810">
    <property type="term" value="F:D-alanine-2-oxoglutarate aminotransferase activity"/>
    <property type="evidence" value="ECO:0007669"/>
    <property type="project" value="UniProtKB-EC"/>
</dbReference>
<evidence type="ECO:0000256" key="9">
    <source>
        <dbReference type="ARBA" id="ARBA00047911"/>
    </source>
</evidence>
<comment type="function">
    <text evidence="12">Acts on the D-isomers of alanine, leucine, aspartate, glutamate, aminobutyrate, norvaline and asparagine. The enzyme transfers an amino group from a substrate D-amino acid to the pyridoxal phosphate cofactor to form pyridoxamine and an alpha-keto acid in the first half-reaction.</text>
</comment>
<dbReference type="InterPro" id="IPR036038">
    <property type="entry name" value="Aminotransferase-like"/>
</dbReference>
<dbReference type="GO" id="GO:0046416">
    <property type="term" value="P:D-amino acid metabolic process"/>
    <property type="evidence" value="ECO:0007669"/>
    <property type="project" value="InterPro"/>
</dbReference>
<dbReference type="EC" id="2.6.1.21" evidence="4 12"/>
<dbReference type="FunFam" id="3.20.10.10:FF:000002">
    <property type="entry name" value="D-alanine aminotransferase"/>
    <property type="match status" value="1"/>
</dbReference>
<comment type="cofactor">
    <cofactor evidence="1 11">
        <name>pyridoxal 5'-phosphate</name>
        <dbReference type="ChEBI" id="CHEBI:597326"/>
    </cofactor>
</comment>
<accession>A0A1G8BN24</accession>
<reference evidence="13 14" key="1">
    <citation type="submission" date="2016-10" db="EMBL/GenBank/DDBJ databases">
        <authorList>
            <person name="de Groot N.N."/>
        </authorList>
    </citation>
    <scope>NUCLEOTIDE SEQUENCE [LARGE SCALE GENOMIC DNA]</scope>
    <source>
        <strain evidence="14">P4B,CCM 7963,CECT 7998,DSM 25260,IBRC-M 10614,KCTC 13821</strain>
    </source>
</reference>
<dbReference type="AlphaFoldDB" id="A0A1G8BN24"/>